<sequence length="111" mass="11590">MTKLTPNPVGWKAARLLLAGDVQVSGYDYPDQHAITVTVAGPQIKLNADQVNAVNMYNKEFPIQIVDSAYGADSRRADRMGGAGGEDADGNSNTGAAPGTVGRPSLTPFSL</sequence>
<name>A0A7I4Z4J7_HAECO</name>
<evidence type="ECO:0000313" key="3">
    <source>
        <dbReference type="WBParaSite" id="HCON_00175140-00001"/>
    </source>
</evidence>
<keyword evidence="2" id="KW-1185">Reference proteome</keyword>
<dbReference type="AlphaFoldDB" id="A0A7I4Z4J7"/>
<reference evidence="3" key="1">
    <citation type="submission" date="2020-12" db="UniProtKB">
        <authorList>
            <consortium name="WormBaseParasite"/>
        </authorList>
    </citation>
    <scope>IDENTIFICATION</scope>
    <source>
        <strain evidence="3">MHco3</strain>
    </source>
</reference>
<dbReference type="WBParaSite" id="HCON_00175140-00001">
    <property type="protein sequence ID" value="HCON_00175140-00001"/>
    <property type="gene ID" value="HCON_00175140"/>
</dbReference>
<proteinExistence type="predicted"/>
<evidence type="ECO:0000256" key="1">
    <source>
        <dbReference type="SAM" id="MobiDB-lite"/>
    </source>
</evidence>
<accession>A0A7I4Z4J7</accession>
<dbReference type="Proteomes" id="UP000025227">
    <property type="component" value="Unplaced"/>
</dbReference>
<protein>
    <submittedName>
        <fullName evidence="3">Uncharacterized protein</fullName>
    </submittedName>
</protein>
<evidence type="ECO:0000313" key="2">
    <source>
        <dbReference type="Proteomes" id="UP000025227"/>
    </source>
</evidence>
<feature type="region of interest" description="Disordered" evidence="1">
    <location>
        <begin position="74"/>
        <end position="111"/>
    </location>
</feature>
<dbReference type="OrthoDB" id="5869717at2759"/>
<organism evidence="2 3">
    <name type="scientific">Haemonchus contortus</name>
    <name type="common">Barber pole worm</name>
    <dbReference type="NCBI Taxonomy" id="6289"/>
    <lineage>
        <taxon>Eukaryota</taxon>
        <taxon>Metazoa</taxon>
        <taxon>Ecdysozoa</taxon>
        <taxon>Nematoda</taxon>
        <taxon>Chromadorea</taxon>
        <taxon>Rhabditida</taxon>
        <taxon>Rhabditina</taxon>
        <taxon>Rhabditomorpha</taxon>
        <taxon>Strongyloidea</taxon>
        <taxon>Trichostrongylidae</taxon>
        <taxon>Haemonchus</taxon>
    </lineage>
</organism>